<protein>
    <submittedName>
        <fullName evidence="4">Uncharacterized protein LOC115623771</fullName>
    </submittedName>
</protein>
<evidence type="ECO:0000313" key="3">
    <source>
        <dbReference type="Proteomes" id="UP000504634"/>
    </source>
</evidence>
<feature type="compositionally biased region" description="Basic and acidic residues" evidence="1">
    <location>
        <begin position="36"/>
        <end position="45"/>
    </location>
</feature>
<keyword evidence="3" id="KW-1185">Reference proteome</keyword>
<evidence type="ECO:0000256" key="1">
    <source>
        <dbReference type="SAM" id="MobiDB-lite"/>
    </source>
</evidence>
<sequence>MFQTLIRIFVLLALFVSIFGIRCVHKSSIAKDHEAEHSVENHDVSARTANHAKGKRWRKQHTFIRNPNYISAQKAFDEQAANMLVEELPPAHPGAHGGSTNGCEDYTE</sequence>
<evidence type="ECO:0000256" key="2">
    <source>
        <dbReference type="SAM" id="SignalP"/>
    </source>
</evidence>
<gene>
    <name evidence="4" type="primary">LOC115623771</name>
</gene>
<evidence type="ECO:0000313" key="4">
    <source>
        <dbReference type="RefSeq" id="XP_030374166.1"/>
    </source>
</evidence>
<dbReference type="OrthoDB" id="7872489at2759"/>
<feature type="region of interest" description="Disordered" evidence="1">
    <location>
        <begin position="36"/>
        <end position="58"/>
    </location>
</feature>
<feature type="chain" id="PRO_5026939440" evidence="2">
    <location>
        <begin position="21"/>
        <end position="108"/>
    </location>
</feature>
<dbReference type="RefSeq" id="XP_030374166.1">
    <property type="nucleotide sequence ID" value="XM_030518306.1"/>
</dbReference>
<feature type="region of interest" description="Disordered" evidence="1">
    <location>
        <begin position="88"/>
        <end position="108"/>
    </location>
</feature>
<proteinExistence type="predicted"/>
<organism evidence="3 4">
    <name type="scientific">Drosophila lebanonensis</name>
    <name type="common">Fruit fly</name>
    <name type="synonym">Scaptodrosophila lebanonensis</name>
    <dbReference type="NCBI Taxonomy" id="7225"/>
    <lineage>
        <taxon>Eukaryota</taxon>
        <taxon>Metazoa</taxon>
        <taxon>Ecdysozoa</taxon>
        <taxon>Arthropoda</taxon>
        <taxon>Hexapoda</taxon>
        <taxon>Insecta</taxon>
        <taxon>Pterygota</taxon>
        <taxon>Neoptera</taxon>
        <taxon>Endopterygota</taxon>
        <taxon>Diptera</taxon>
        <taxon>Brachycera</taxon>
        <taxon>Muscomorpha</taxon>
        <taxon>Ephydroidea</taxon>
        <taxon>Drosophilidae</taxon>
        <taxon>Scaptodrosophila</taxon>
    </lineage>
</organism>
<accession>A0A6J2TBI6</accession>
<dbReference type="Proteomes" id="UP000504634">
    <property type="component" value="Unplaced"/>
</dbReference>
<dbReference type="AlphaFoldDB" id="A0A6J2TBI6"/>
<feature type="signal peptide" evidence="2">
    <location>
        <begin position="1"/>
        <end position="20"/>
    </location>
</feature>
<name>A0A6J2TBI6_DROLE</name>
<reference evidence="4" key="1">
    <citation type="submission" date="2025-08" db="UniProtKB">
        <authorList>
            <consortium name="RefSeq"/>
        </authorList>
    </citation>
    <scope>IDENTIFICATION</scope>
    <source>
        <strain evidence="4">11010-0011.00</strain>
        <tissue evidence="4">Whole body</tissue>
    </source>
</reference>
<keyword evidence="2" id="KW-0732">Signal</keyword>
<dbReference type="GeneID" id="115623771"/>